<dbReference type="PANTHER" id="PTHR23389:SF6">
    <property type="entry name" value="REPLICATION FACTOR C SUBUNIT 1"/>
    <property type="match status" value="1"/>
</dbReference>
<dbReference type="STRING" id="3871.A0A4P1RCS7"/>
<evidence type="ECO:0000313" key="4">
    <source>
        <dbReference type="EMBL" id="OIW08447.1"/>
    </source>
</evidence>
<feature type="domain" description="DNA replication factor RFC1 C-terminal" evidence="3">
    <location>
        <begin position="83"/>
        <end position="146"/>
    </location>
</feature>
<feature type="region of interest" description="Disordered" evidence="2">
    <location>
        <begin position="205"/>
        <end position="232"/>
    </location>
</feature>
<gene>
    <name evidence="4" type="ORF">TanjilG_03123</name>
</gene>
<sequence>MDERNNLSMSDPDLVPLLIQVIYINYRPSGAGKNDSGIKCTNLIARAAVSITDGDIVNVQIQRYQQRQVSQTSSVASSIIPKGKNMRLLDDHVHILSSRESSPSRDTIRLEYLILLFQQLTEPLRTLPKAEAVEKVVEFMNTYSINGIPPAVKSALTKAYKEQSKCRMVRAADLVTLRMVRGADQVTLPKIKKAPKKRIAAILEPADGLEQGEGDESEDENTLDESEDENTFDIEEELEYAITSYENAVSWKIPKF</sequence>
<protein>
    <recommendedName>
        <fullName evidence="3">DNA replication factor RFC1 C-terminal domain-containing protein</fullName>
    </recommendedName>
</protein>
<dbReference type="Gramene" id="OIW08447">
    <property type="protein sequence ID" value="OIW08447"/>
    <property type="gene ID" value="TanjilG_03123"/>
</dbReference>
<organism evidence="4 5">
    <name type="scientific">Lupinus angustifolius</name>
    <name type="common">Narrow-leaved blue lupine</name>
    <dbReference type="NCBI Taxonomy" id="3871"/>
    <lineage>
        <taxon>Eukaryota</taxon>
        <taxon>Viridiplantae</taxon>
        <taxon>Streptophyta</taxon>
        <taxon>Embryophyta</taxon>
        <taxon>Tracheophyta</taxon>
        <taxon>Spermatophyta</taxon>
        <taxon>Magnoliopsida</taxon>
        <taxon>eudicotyledons</taxon>
        <taxon>Gunneridae</taxon>
        <taxon>Pentapetalae</taxon>
        <taxon>rosids</taxon>
        <taxon>fabids</taxon>
        <taxon>Fabales</taxon>
        <taxon>Fabaceae</taxon>
        <taxon>Papilionoideae</taxon>
        <taxon>50 kb inversion clade</taxon>
        <taxon>genistoids sensu lato</taxon>
        <taxon>core genistoids</taxon>
        <taxon>Genisteae</taxon>
        <taxon>Lupinus</taxon>
    </lineage>
</organism>
<dbReference type="InterPro" id="IPR008921">
    <property type="entry name" value="DNA_pol3_clamp-load_cplx_C"/>
</dbReference>
<dbReference type="SUPFAM" id="SSF48019">
    <property type="entry name" value="post-AAA+ oligomerization domain-like"/>
    <property type="match status" value="1"/>
</dbReference>
<keyword evidence="1" id="KW-0235">DNA replication</keyword>
<accession>A0A4P1RCS7</accession>
<dbReference type="GO" id="GO:0003677">
    <property type="term" value="F:DNA binding"/>
    <property type="evidence" value="ECO:0007669"/>
    <property type="project" value="InterPro"/>
</dbReference>
<dbReference type="Pfam" id="PF08519">
    <property type="entry name" value="RFC1"/>
    <property type="match status" value="1"/>
</dbReference>
<dbReference type="GO" id="GO:0006260">
    <property type="term" value="P:DNA replication"/>
    <property type="evidence" value="ECO:0007669"/>
    <property type="project" value="UniProtKB-KW"/>
</dbReference>
<dbReference type="Gene3D" id="1.20.272.10">
    <property type="match status" value="1"/>
</dbReference>
<dbReference type="AlphaFoldDB" id="A0A4P1RCS7"/>
<dbReference type="GO" id="GO:0005634">
    <property type="term" value="C:nucleus"/>
    <property type="evidence" value="ECO:0007669"/>
    <property type="project" value="TreeGrafter"/>
</dbReference>
<evidence type="ECO:0000256" key="2">
    <source>
        <dbReference type="SAM" id="MobiDB-lite"/>
    </source>
</evidence>
<dbReference type="GO" id="GO:0003689">
    <property type="term" value="F:DNA clamp loader activity"/>
    <property type="evidence" value="ECO:0007669"/>
    <property type="project" value="InterPro"/>
</dbReference>
<dbReference type="InterPro" id="IPR013725">
    <property type="entry name" value="DNA_replication_fac_RFC1_C"/>
</dbReference>
<evidence type="ECO:0000256" key="1">
    <source>
        <dbReference type="ARBA" id="ARBA00022705"/>
    </source>
</evidence>
<evidence type="ECO:0000313" key="5">
    <source>
        <dbReference type="Proteomes" id="UP000188354"/>
    </source>
</evidence>
<dbReference type="EMBL" id="CM007367">
    <property type="protein sequence ID" value="OIW08447.1"/>
    <property type="molecule type" value="Genomic_DNA"/>
</dbReference>
<dbReference type="PANTHER" id="PTHR23389">
    <property type="entry name" value="CHROMOSOME TRANSMISSION FIDELITY FACTOR 18"/>
    <property type="match status" value="1"/>
</dbReference>
<dbReference type="Proteomes" id="UP000188354">
    <property type="component" value="Chromosome LG07"/>
</dbReference>
<name>A0A4P1RCS7_LUPAN</name>
<reference evidence="4 5" key="1">
    <citation type="journal article" date="2017" name="Plant Biotechnol. J.">
        <title>A comprehensive draft genome sequence for lupin (Lupinus angustifolius), an emerging health food: insights into plant-microbe interactions and legume evolution.</title>
        <authorList>
            <person name="Hane J.K."/>
            <person name="Ming Y."/>
            <person name="Kamphuis L.G."/>
            <person name="Nelson M.N."/>
            <person name="Garg G."/>
            <person name="Atkins C.A."/>
            <person name="Bayer P.E."/>
            <person name="Bravo A."/>
            <person name="Bringans S."/>
            <person name="Cannon S."/>
            <person name="Edwards D."/>
            <person name="Foley R."/>
            <person name="Gao L.L."/>
            <person name="Harrison M.J."/>
            <person name="Huang W."/>
            <person name="Hurgobin B."/>
            <person name="Li S."/>
            <person name="Liu C.W."/>
            <person name="McGrath A."/>
            <person name="Morahan G."/>
            <person name="Murray J."/>
            <person name="Weller J."/>
            <person name="Jian J."/>
            <person name="Singh K.B."/>
        </authorList>
    </citation>
    <scope>NUCLEOTIDE SEQUENCE [LARGE SCALE GENOMIC DNA]</scope>
    <source>
        <strain evidence="5">cv. Tanjil</strain>
        <tissue evidence="4">Whole plant</tissue>
    </source>
</reference>
<dbReference type="GO" id="GO:0005524">
    <property type="term" value="F:ATP binding"/>
    <property type="evidence" value="ECO:0007669"/>
    <property type="project" value="InterPro"/>
</dbReference>
<feature type="compositionally biased region" description="Acidic residues" evidence="2">
    <location>
        <begin position="210"/>
        <end position="232"/>
    </location>
</feature>
<proteinExistence type="predicted"/>
<keyword evidence="5" id="KW-1185">Reference proteome</keyword>
<evidence type="ECO:0000259" key="3">
    <source>
        <dbReference type="Pfam" id="PF08519"/>
    </source>
</evidence>
<dbReference type="GO" id="GO:0005663">
    <property type="term" value="C:DNA replication factor C complex"/>
    <property type="evidence" value="ECO:0007669"/>
    <property type="project" value="InterPro"/>
</dbReference>